<dbReference type="EMBL" id="DVLL01000023">
    <property type="protein sequence ID" value="HIT59490.1"/>
    <property type="molecule type" value="Genomic_DNA"/>
</dbReference>
<protein>
    <recommendedName>
        <fullName evidence="4">YbbR-like protein</fullName>
    </recommendedName>
</protein>
<name>A0A9D1GWB8_9FIRM</name>
<reference evidence="2" key="2">
    <citation type="journal article" date="2021" name="PeerJ">
        <title>Extensive microbial diversity within the chicken gut microbiome revealed by metagenomics and culture.</title>
        <authorList>
            <person name="Gilroy R."/>
            <person name="Ravi A."/>
            <person name="Getino M."/>
            <person name="Pursley I."/>
            <person name="Horton D.L."/>
            <person name="Alikhan N.F."/>
            <person name="Baker D."/>
            <person name="Gharbi K."/>
            <person name="Hall N."/>
            <person name="Watson M."/>
            <person name="Adriaenssens E.M."/>
            <person name="Foster-Nyarko E."/>
            <person name="Jarju S."/>
            <person name="Secka A."/>
            <person name="Antonio M."/>
            <person name="Oren A."/>
            <person name="Chaudhuri R.R."/>
            <person name="La Ragione R."/>
            <person name="Hildebrand F."/>
            <person name="Pallen M.J."/>
        </authorList>
    </citation>
    <scope>NUCLEOTIDE SEQUENCE</scope>
    <source>
        <strain evidence="2">CHK33-4379</strain>
    </source>
</reference>
<evidence type="ECO:0000313" key="3">
    <source>
        <dbReference type="Proteomes" id="UP000824136"/>
    </source>
</evidence>
<feature type="transmembrane region" description="Helical" evidence="1">
    <location>
        <begin position="12"/>
        <end position="34"/>
    </location>
</feature>
<keyword evidence="1" id="KW-1133">Transmembrane helix</keyword>
<accession>A0A9D1GWB8</accession>
<proteinExistence type="predicted"/>
<dbReference type="Gene3D" id="2.170.120.30">
    <property type="match status" value="2"/>
</dbReference>
<sequence>MAGRVKKTDKPLAENNLFMLIISVVSAFILWIVLSLTAFPETTVVLREVPIDYSLDGSYADVTGISVLDMSDTTANVRINGQRYLIGDYSNDDIHIGINLDTVRAPGVYDLPLVVTSTNGDAIDVDTIEPSTVKVEFDYMITKSFSVADGTLTADISNISAADGYIVDPAEVIIEPSVVEIYGPRDYVNQVTSCEVKVQSGATVMTTLQTSNTSVTLYNGENIVNDSKISVQSENGFALTIPVYMRKDMKLDVEIQTYFDQFDISSLKYTINPSEITVRSQSDRISNIDEITLGYVDLRSLDIRSNIILPINNTDYYTNISGYDTATVTFDFENYSTKTLTINNSQIYPINVPNGYQVDVETDRINNIKVIGPSEIIEQIDSKDLIAQIDMLDYNITEGFRMYTVTVYLPMYNNCWCCGTYQVACNVQQVDDNQTVQRNDDGNAADNQ</sequence>
<evidence type="ECO:0008006" key="4">
    <source>
        <dbReference type="Google" id="ProtNLM"/>
    </source>
</evidence>
<dbReference type="PANTHER" id="PTHR37804">
    <property type="entry name" value="CDAA REGULATORY PROTEIN CDAR"/>
    <property type="match status" value="1"/>
</dbReference>
<dbReference type="PANTHER" id="PTHR37804:SF1">
    <property type="entry name" value="CDAA REGULATORY PROTEIN CDAR"/>
    <property type="match status" value="1"/>
</dbReference>
<dbReference type="InterPro" id="IPR053154">
    <property type="entry name" value="c-di-AMP_regulator"/>
</dbReference>
<reference evidence="2" key="1">
    <citation type="submission" date="2020-10" db="EMBL/GenBank/DDBJ databases">
        <authorList>
            <person name="Gilroy R."/>
        </authorList>
    </citation>
    <scope>NUCLEOTIDE SEQUENCE</scope>
    <source>
        <strain evidence="2">CHK33-4379</strain>
    </source>
</reference>
<dbReference type="AlphaFoldDB" id="A0A9D1GWB8"/>
<dbReference type="Proteomes" id="UP000824136">
    <property type="component" value="Unassembled WGS sequence"/>
</dbReference>
<comment type="caution">
    <text evidence="2">The sequence shown here is derived from an EMBL/GenBank/DDBJ whole genome shotgun (WGS) entry which is preliminary data.</text>
</comment>
<gene>
    <name evidence="2" type="ORF">IAC39_07265</name>
</gene>
<keyword evidence="1" id="KW-0812">Transmembrane</keyword>
<evidence type="ECO:0000313" key="2">
    <source>
        <dbReference type="EMBL" id="HIT59490.1"/>
    </source>
</evidence>
<keyword evidence="1" id="KW-0472">Membrane</keyword>
<organism evidence="2 3">
    <name type="scientific">Candidatus Faeciplasma pullistercoris</name>
    <dbReference type="NCBI Taxonomy" id="2840800"/>
    <lineage>
        <taxon>Bacteria</taxon>
        <taxon>Bacillati</taxon>
        <taxon>Bacillota</taxon>
        <taxon>Clostridia</taxon>
        <taxon>Eubacteriales</taxon>
        <taxon>Oscillospiraceae</taxon>
        <taxon>Oscillospiraceae incertae sedis</taxon>
        <taxon>Candidatus Faeciplasma</taxon>
    </lineage>
</organism>
<evidence type="ECO:0000256" key="1">
    <source>
        <dbReference type="SAM" id="Phobius"/>
    </source>
</evidence>